<dbReference type="Proteomes" id="UP000479710">
    <property type="component" value="Unassembled WGS sequence"/>
</dbReference>
<evidence type="ECO:0000313" key="4">
    <source>
        <dbReference type="Proteomes" id="UP000479710"/>
    </source>
</evidence>
<evidence type="ECO:0000313" key="3">
    <source>
        <dbReference type="EMBL" id="KAF0904540.1"/>
    </source>
</evidence>
<comment type="caution">
    <text evidence="3">The sequence shown here is derived from an EMBL/GenBank/DDBJ whole genome shotgun (WGS) entry which is preliminary data.</text>
</comment>
<sequence>MSRRMKLNRLQFIVSPAGDLVSSLPWAGSSLAPLIYPVFFRQELRELWSSLMAVAPVSIPLGATRVEVFVDVGILRPVDNTPERMEYMRRELEAKKEAAWPGHHIGLEMNLPEPVLCSKRGIDEVSEEEDGAVPPAKRRRVVSGVAGEECPVCFFQLETDLVAWPGCTVPHVFHGECLEFTLERSYKCPICRKNLGKKILQA</sequence>
<keyword evidence="4" id="KW-1185">Reference proteome</keyword>
<gene>
    <name evidence="3" type="ORF">E2562_035437</name>
</gene>
<name>A0A6G1CWM5_9ORYZ</name>
<dbReference type="SUPFAM" id="SSF57850">
    <property type="entry name" value="RING/U-box"/>
    <property type="match status" value="1"/>
</dbReference>
<reference evidence="3 4" key="1">
    <citation type="submission" date="2019-11" db="EMBL/GenBank/DDBJ databases">
        <title>Whole genome sequence of Oryza granulata.</title>
        <authorList>
            <person name="Li W."/>
        </authorList>
    </citation>
    <scope>NUCLEOTIDE SEQUENCE [LARGE SCALE GENOMIC DNA]</scope>
    <source>
        <strain evidence="4">cv. Menghai</strain>
        <tissue evidence="3">Leaf</tissue>
    </source>
</reference>
<dbReference type="AlphaFoldDB" id="A0A6G1CWM5"/>
<dbReference type="EMBL" id="SPHZ02000008">
    <property type="protein sequence ID" value="KAF0904540.1"/>
    <property type="molecule type" value="Genomic_DNA"/>
</dbReference>
<keyword evidence="1" id="KW-0862">Zinc</keyword>
<dbReference type="Pfam" id="PF13639">
    <property type="entry name" value="zf-RING_2"/>
    <property type="match status" value="1"/>
</dbReference>
<feature type="domain" description="RING-type" evidence="2">
    <location>
        <begin position="150"/>
        <end position="192"/>
    </location>
</feature>
<dbReference type="Gene3D" id="3.30.40.10">
    <property type="entry name" value="Zinc/RING finger domain, C3HC4 (zinc finger)"/>
    <property type="match status" value="1"/>
</dbReference>
<protein>
    <recommendedName>
        <fullName evidence="2">RING-type domain-containing protein</fullName>
    </recommendedName>
</protein>
<accession>A0A6G1CWM5</accession>
<dbReference type="InterPro" id="IPR013083">
    <property type="entry name" value="Znf_RING/FYVE/PHD"/>
</dbReference>
<dbReference type="GO" id="GO:0008270">
    <property type="term" value="F:zinc ion binding"/>
    <property type="evidence" value="ECO:0007669"/>
    <property type="project" value="UniProtKB-KW"/>
</dbReference>
<evidence type="ECO:0000256" key="1">
    <source>
        <dbReference type="PROSITE-ProRule" id="PRU00175"/>
    </source>
</evidence>
<dbReference type="OrthoDB" id="620960at2759"/>
<keyword evidence="1" id="KW-0479">Metal-binding</keyword>
<proteinExistence type="predicted"/>
<organism evidence="3 4">
    <name type="scientific">Oryza meyeriana var. granulata</name>
    <dbReference type="NCBI Taxonomy" id="110450"/>
    <lineage>
        <taxon>Eukaryota</taxon>
        <taxon>Viridiplantae</taxon>
        <taxon>Streptophyta</taxon>
        <taxon>Embryophyta</taxon>
        <taxon>Tracheophyta</taxon>
        <taxon>Spermatophyta</taxon>
        <taxon>Magnoliopsida</taxon>
        <taxon>Liliopsida</taxon>
        <taxon>Poales</taxon>
        <taxon>Poaceae</taxon>
        <taxon>BOP clade</taxon>
        <taxon>Oryzoideae</taxon>
        <taxon>Oryzeae</taxon>
        <taxon>Oryzinae</taxon>
        <taxon>Oryza</taxon>
        <taxon>Oryza meyeriana</taxon>
    </lineage>
</organism>
<dbReference type="PROSITE" id="PS50089">
    <property type="entry name" value="ZF_RING_2"/>
    <property type="match status" value="1"/>
</dbReference>
<dbReference type="InterPro" id="IPR001841">
    <property type="entry name" value="Znf_RING"/>
</dbReference>
<evidence type="ECO:0000259" key="2">
    <source>
        <dbReference type="PROSITE" id="PS50089"/>
    </source>
</evidence>
<keyword evidence="1" id="KW-0863">Zinc-finger</keyword>